<dbReference type="AlphaFoldDB" id="A0A0C2TPA8"/>
<feature type="non-terminal residue" evidence="1">
    <location>
        <position position="67"/>
    </location>
</feature>
<dbReference type="Proteomes" id="UP000054549">
    <property type="component" value="Unassembled WGS sequence"/>
</dbReference>
<protein>
    <submittedName>
        <fullName evidence="1">Uncharacterized protein</fullName>
    </submittedName>
</protein>
<gene>
    <name evidence="1" type="ORF">M378DRAFT_157262</name>
</gene>
<keyword evidence="2" id="KW-1185">Reference proteome</keyword>
<reference evidence="1 2" key="1">
    <citation type="submission" date="2014-04" db="EMBL/GenBank/DDBJ databases">
        <title>Evolutionary Origins and Diversification of the Mycorrhizal Mutualists.</title>
        <authorList>
            <consortium name="DOE Joint Genome Institute"/>
            <consortium name="Mycorrhizal Genomics Consortium"/>
            <person name="Kohler A."/>
            <person name="Kuo A."/>
            <person name="Nagy L.G."/>
            <person name="Floudas D."/>
            <person name="Copeland A."/>
            <person name="Barry K.W."/>
            <person name="Cichocki N."/>
            <person name="Veneault-Fourrey C."/>
            <person name="LaButti K."/>
            <person name="Lindquist E.A."/>
            <person name="Lipzen A."/>
            <person name="Lundell T."/>
            <person name="Morin E."/>
            <person name="Murat C."/>
            <person name="Riley R."/>
            <person name="Ohm R."/>
            <person name="Sun H."/>
            <person name="Tunlid A."/>
            <person name="Henrissat B."/>
            <person name="Grigoriev I.V."/>
            <person name="Hibbett D.S."/>
            <person name="Martin F."/>
        </authorList>
    </citation>
    <scope>NUCLEOTIDE SEQUENCE [LARGE SCALE GENOMIC DNA]</scope>
    <source>
        <strain evidence="1 2">Koide BX008</strain>
    </source>
</reference>
<dbReference type="EMBL" id="KN818226">
    <property type="protein sequence ID" value="KIL69029.1"/>
    <property type="molecule type" value="Genomic_DNA"/>
</dbReference>
<accession>A0A0C2TPA8</accession>
<organism evidence="1 2">
    <name type="scientific">Amanita muscaria (strain Koide BX008)</name>
    <dbReference type="NCBI Taxonomy" id="946122"/>
    <lineage>
        <taxon>Eukaryota</taxon>
        <taxon>Fungi</taxon>
        <taxon>Dikarya</taxon>
        <taxon>Basidiomycota</taxon>
        <taxon>Agaricomycotina</taxon>
        <taxon>Agaricomycetes</taxon>
        <taxon>Agaricomycetidae</taxon>
        <taxon>Agaricales</taxon>
        <taxon>Pluteineae</taxon>
        <taxon>Amanitaceae</taxon>
        <taxon>Amanita</taxon>
    </lineage>
</organism>
<evidence type="ECO:0000313" key="2">
    <source>
        <dbReference type="Proteomes" id="UP000054549"/>
    </source>
</evidence>
<sequence>MKRGTGITSIIRATDQNNYQKQTTPRRYIHFLCVDLHIERILERQPLKDDQREFPVILGLRDSGCHF</sequence>
<name>A0A0C2TPA8_AMAMK</name>
<dbReference type="InParanoid" id="A0A0C2TPA8"/>
<proteinExistence type="predicted"/>
<evidence type="ECO:0000313" key="1">
    <source>
        <dbReference type="EMBL" id="KIL69029.1"/>
    </source>
</evidence>
<dbReference type="HOGENOM" id="CLU_2819350_0_0_1"/>